<feature type="transmembrane region" description="Helical" evidence="7">
    <location>
        <begin position="288"/>
        <end position="310"/>
    </location>
</feature>
<dbReference type="EMBL" id="RKMK01000089">
    <property type="protein sequence ID" value="RXG83896.1"/>
    <property type="molecule type" value="Genomic_DNA"/>
</dbReference>
<evidence type="ECO:0000256" key="3">
    <source>
        <dbReference type="ARBA" id="ARBA00022475"/>
    </source>
</evidence>
<dbReference type="CDD" id="cd06261">
    <property type="entry name" value="TM_PBP2"/>
    <property type="match status" value="1"/>
</dbReference>
<feature type="transmembrane region" description="Helical" evidence="7">
    <location>
        <begin position="62"/>
        <end position="82"/>
    </location>
</feature>
<keyword evidence="5 7" id="KW-1133">Transmembrane helix</keyword>
<protein>
    <submittedName>
        <fullName evidence="9">ABC transporter permease</fullName>
    </submittedName>
</protein>
<keyword evidence="2 7" id="KW-0813">Transport</keyword>
<evidence type="ECO:0000256" key="4">
    <source>
        <dbReference type="ARBA" id="ARBA00022692"/>
    </source>
</evidence>
<keyword evidence="3" id="KW-1003">Cell membrane</keyword>
<accession>A0A4Q0Q4B4</accession>
<dbReference type="Pfam" id="PF12911">
    <property type="entry name" value="OppC_N"/>
    <property type="match status" value="1"/>
</dbReference>
<evidence type="ECO:0000313" key="10">
    <source>
        <dbReference type="Proteomes" id="UP000290174"/>
    </source>
</evidence>
<comment type="caution">
    <text evidence="9">The sequence shown here is derived from an EMBL/GenBank/DDBJ whole genome shotgun (WGS) entry which is preliminary data.</text>
</comment>
<sequence>MDWPIHACACIVRSRIMLDAYKQEGPATWLQELRSTTYHRFLVARRSRALTPFKRFARRPDVVVGSVIFAIWVVIAIAWPVIAPYSPTDVHLLEKFRSPSLSHLFGTDNFGRDIFSRVLAGSRTVLVVSILASALGIGIGTTLGLLTGFYGGLIDEVIMRIIDTLMALPSIVLAIIVLAVAGPSLVNVILVIALVYIPLNCRIIRSAVLVQRNQDFIAAARLRGENGFHIMFVEILPNITSTLVVEFTVRVAYAAFTVSTLSFLGLGIQPPTPDWGLMISEGRIYIQIAPWIVIFPAAALATLVLSTSLIGEGIKK</sequence>
<dbReference type="PANTHER" id="PTHR43386">
    <property type="entry name" value="OLIGOPEPTIDE TRANSPORT SYSTEM PERMEASE PROTEIN APPC"/>
    <property type="match status" value="1"/>
</dbReference>
<dbReference type="Proteomes" id="UP000290174">
    <property type="component" value="Unassembled WGS sequence"/>
</dbReference>
<evidence type="ECO:0000256" key="5">
    <source>
        <dbReference type="ARBA" id="ARBA00022989"/>
    </source>
</evidence>
<dbReference type="SUPFAM" id="SSF161098">
    <property type="entry name" value="MetI-like"/>
    <property type="match status" value="1"/>
</dbReference>
<feature type="transmembrane region" description="Helical" evidence="7">
    <location>
        <begin position="125"/>
        <end position="150"/>
    </location>
</feature>
<dbReference type="Gene3D" id="1.10.3720.10">
    <property type="entry name" value="MetI-like"/>
    <property type="match status" value="1"/>
</dbReference>
<evidence type="ECO:0000313" key="9">
    <source>
        <dbReference type="EMBL" id="RXG83896.1"/>
    </source>
</evidence>
<name>A0A4Q0Q4B4_9BRAD</name>
<feature type="transmembrane region" description="Helical" evidence="7">
    <location>
        <begin position="185"/>
        <end position="204"/>
    </location>
</feature>
<feature type="domain" description="ABC transmembrane type-1" evidence="8">
    <location>
        <begin position="122"/>
        <end position="311"/>
    </location>
</feature>
<feature type="transmembrane region" description="Helical" evidence="7">
    <location>
        <begin position="251"/>
        <end position="268"/>
    </location>
</feature>
<dbReference type="AlphaFoldDB" id="A0A4Q0Q4B4"/>
<evidence type="ECO:0000256" key="6">
    <source>
        <dbReference type="ARBA" id="ARBA00023136"/>
    </source>
</evidence>
<evidence type="ECO:0000259" key="8">
    <source>
        <dbReference type="PROSITE" id="PS50928"/>
    </source>
</evidence>
<proteinExistence type="inferred from homology"/>
<keyword evidence="4 7" id="KW-0812">Transmembrane</keyword>
<dbReference type="InterPro" id="IPR025966">
    <property type="entry name" value="OppC_N"/>
</dbReference>
<organism evidence="9 10">
    <name type="scientific">Bradyrhizobium zhanjiangense</name>
    <dbReference type="NCBI Taxonomy" id="1325107"/>
    <lineage>
        <taxon>Bacteria</taxon>
        <taxon>Pseudomonadati</taxon>
        <taxon>Pseudomonadota</taxon>
        <taxon>Alphaproteobacteria</taxon>
        <taxon>Hyphomicrobiales</taxon>
        <taxon>Nitrobacteraceae</taxon>
        <taxon>Bradyrhizobium</taxon>
    </lineage>
</organism>
<dbReference type="GO" id="GO:0055085">
    <property type="term" value="P:transmembrane transport"/>
    <property type="evidence" value="ECO:0007669"/>
    <property type="project" value="InterPro"/>
</dbReference>
<comment type="similarity">
    <text evidence="7">Belongs to the binding-protein-dependent transport system permease family.</text>
</comment>
<reference evidence="9 10" key="1">
    <citation type="submission" date="2018-11" db="EMBL/GenBank/DDBJ databases">
        <title>Bradyrhizobium sp. nov., isolated from effective nodules of peanut in China.</title>
        <authorList>
            <person name="Li Y."/>
        </authorList>
    </citation>
    <scope>NUCLEOTIDE SEQUENCE [LARGE SCALE GENOMIC DNA]</scope>
    <source>
        <strain evidence="9 10">CCBAU 51770</strain>
    </source>
</reference>
<evidence type="ECO:0000256" key="2">
    <source>
        <dbReference type="ARBA" id="ARBA00022448"/>
    </source>
</evidence>
<dbReference type="InterPro" id="IPR035906">
    <property type="entry name" value="MetI-like_sf"/>
</dbReference>
<dbReference type="PROSITE" id="PS50928">
    <property type="entry name" value="ABC_TM1"/>
    <property type="match status" value="1"/>
</dbReference>
<dbReference type="InterPro" id="IPR050366">
    <property type="entry name" value="BP-dependent_transpt_permease"/>
</dbReference>
<evidence type="ECO:0000256" key="1">
    <source>
        <dbReference type="ARBA" id="ARBA00004651"/>
    </source>
</evidence>
<dbReference type="PANTHER" id="PTHR43386:SF25">
    <property type="entry name" value="PEPTIDE ABC TRANSPORTER PERMEASE PROTEIN"/>
    <property type="match status" value="1"/>
</dbReference>
<comment type="subcellular location">
    <subcellularLocation>
        <location evidence="1 7">Cell membrane</location>
        <topology evidence="1 7">Multi-pass membrane protein</topology>
    </subcellularLocation>
</comment>
<gene>
    <name evidence="9" type="ORF">EAS61_40635</name>
</gene>
<feature type="transmembrane region" description="Helical" evidence="7">
    <location>
        <begin position="157"/>
        <end position="179"/>
    </location>
</feature>
<dbReference type="GO" id="GO:0005886">
    <property type="term" value="C:plasma membrane"/>
    <property type="evidence" value="ECO:0007669"/>
    <property type="project" value="UniProtKB-SubCell"/>
</dbReference>
<dbReference type="InterPro" id="IPR000515">
    <property type="entry name" value="MetI-like"/>
</dbReference>
<keyword evidence="6 7" id="KW-0472">Membrane</keyword>
<evidence type="ECO:0000256" key="7">
    <source>
        <dbReference type="RuleBase" id="RU363032"/>
    </source>
</evidence>
<dbReference type="Pfam" id="PF00528">
    <property type="entry name" value="BPD_transp_1"/>
    <property type="match status" value="1"/>
</dbReference>